<evidence type="ECO:0000259" key="6">
    <source>
        <dbReference type="PROSITE" id="PS50089"/>
    </source>
</evidence>
<dbReference type="InterPro" id="IPR001841">
    <property type="entry name" value="Znf_RING"/>
</dbReference>
<evidence type="ECO:0000256" key="1">
    <source>
        <dbReference type="ARBA" id="ARBA00022723"/>
    </source>
</evidence>
<dbReference type="InterPro" id="IPR039577">
    <property type="entry name" value="Rad18"/>
</dbReference>
<dbReference type="Gene3D" id="3.30.40.10">
    <property type="entry name" value="Zinc/RING finger domain, C3HC4 (zinc finger)"/>
    <property type="match status" value="1"/>
</dbReference>
<dbReference type="SUPFAM" id="SSF57850">
    <property type="entry name" value="RING/U-box"/>
    <property type="match status" value="1"/>
</dbReference>
<dbReference type="InterPro" id="IPR013083">
    <property type="entry name" value="Znf_RING/FYVE/PHD"/>
</dbReference>
<proteinExistence type="predicted"/>
<dbReference type="PROSITE" id="PS50089">
    <property type="entry name" value="ZF_RING_2"/>
    <property type="match status" value="1"/>
</dbReference>
<feature type="region of interest" description="Disordered" evidence="5">
    <location>
        <begin position="233"/>
        <end position="323"/>
    </location>
</feature>
<sequence length="458" mass="51275">MARLTSRPKDSGKKRLALAIESPKRIEGEDKDSDNDFTSISLLQRQNNKQRLCLSTKQFDKNGSAEMGKLRAEIESLKAILVTKNDDINILNSQVDQVKNTLTCIICVSLFNEPYTIECGHTFCYGCIRQWLEFRKVCPTCRHDVKKEPIQALSLRDQANILGEKEKNAVLKPTDTTDIWDGLFTSVPAPTLIQDTDDAVNRCAQCGWEIVEGICINCAQHYSGDEAGVIDSQDEFDADSPEPEPRRPPPQRPANGQRARAQRRNPFILDEAEADTPDTTPGHFDNEPDNYEFDSFIVSDSRSPSVYSDSDDDIGFVPNGLETSPVYRRSRNGRPRRQLRPIPNPFSDIIRRYAPHYGENTSPATPDDVFTRSNRSSTILAASTPQSCIVLSDCEDDIEEEEIIAGQSDQDIASDIEDIHSDDASQVVEESPHIRRTLRSRGPSTRQKLVALSLSDSE</sequence>
<keyword evidence="8" id="KW-1185">Reference proteome</keyword>
<keyword evidence="3" id="KW-0862">Zinc</keyword>
<evidence type="ECO:0000256" key="3">
    <source>
        <dbReference type="ARBA" id="ARBA00022833"/>
    </source>
</evidence>
<dbReference type="PANTHER" id="PTHR14134">
    <property type="entry name" value="E3 UBIQUITIN-PROTEIN LIGASE RAD18"/>
    <property type="match status" value="1"/>
</dbReference>
<dbReference type="Proteomes" id="UP001479436">
    <property type="component" value="Unassembled WGS sequence"/>
</dbReference>
<evidence type="ECO:0000313" key="7">
    <source>
        <dbReference type="EMBL" id="KAK9765005.1"/>
    </source>
</evidence>
<keyword evidence="2 4" id="KW-0863">Zinc-finger</keyword>
<dbReference type="EMBL" id="JASJQH010000330">
    <property type="protein sequence ID" value="KAK9765005.1"/>
    <property type="molecule type" value="Genomic_DNA"/>
</dbReference>
<organism evidence="7 8">
    <name type="scientific">Basidiobolus ranarum</name>
    <dbReference type="NCBI Taxonomy" id="34480"/>
    <lineage>
        <taxon>Eukaryota</taxon>
        <taxon>Fungi</taxon>
        <taxon>Fungi incertae sedis</taxon>
        <taxon>Zoopagomycota</taxon>
        <taxon>Entomophthoromycotina</taxon>
        <taxon>Basidiobolomycetes</taxon>
        <taxon>Basidiobolales</taxon>
        <taxon>Basidiobolaceae</taxon>
        <taxon>Basidiobolus</taxon>
    </lineage>
</organism>
<evidence type="ECO:0000313" key="8">
    <source>
        <dbReference type="Proteomes" id="UP001479436"/>
    </source>
</evidence>
<dbReference type="InterPro" id="IPR017907">
    <property type="entry name" value="Znf_RING_CS"/>
</dbReference>
<dbReference type="SMART" id="SM00184">
    <property type="entry name" value="RING"/>
    <property type="match status" value="1"/>
</dbReference>
<evidence type="ECO:0000256" key="4">
    <source>
        <dbReference type="PROSITE-ProRule" id="PRU00175"/>
    </source>
</evidence>
<dbReference type="PROSITE" id="PS00518">
    <property type="entry name" value="ZF_RING_1"/>
    <property type="match status" value="1"/>
</dbReference>
<protein>
    <submittedName>
        <fullName evidence="7">E3 ubiquitin ligase</fullName>
    </submittedName>
</protein>
<comment type="caution">
    <text evidence="7">The sequence shown here is derived from an EMBL/GenBank/DDBJ whole genome shotgun (WGS) entry which is preliminary data.</text>
</comment>
<name>A0ABR2WU24_9FUNG</name>
<reference evidence="7 8" key="1">
    <citation type="submission" date="2023-04" db="EMBL/GenBank/DDBJ databases">
        <title>Genome of Basidiobolus ranarum AG-B5.</title>
        <authorList>
            <person name="Stajich J.E."/>
            <person name="Carter-House D."/>
            <person name="Gryganskyi A."/>
        </authorList>
    </citation>
    <scope>NUCLEOTIDE SEQUENCE [LARGE SCALE GENOMIC DNA]</scope>
    <source>
        <strain evidence="7 8">AG-B5</strain>
    </source>
</reference>
<accession>A0ABR2WU24</accession>
<dbReference type="PANTHER" id="PTHR14134:SF2">
    <property type="entry name" value="E3 UBIQUITIN-PROTEIN LIGASE RAD18"/>
    <property type="match status" value="1"/>
</dbReference>
<evidence type="ECO:0000256" key="5">
    <source>
        <dbReference type="SAM" id="MobiDB-lite"/>
    </source>
</evidence>
<feature type="compositionally biased region" description="Low complexity" evidence="5">
    <location>
        <begin position="299"/>
        <end position="308"/>
    </location>
</feature>
<feature type="domain" description="RING-type" evidence="6">
    <location>
        <begin position="104"/>
        <end position="142"/>
    </location>
</feature>
<gene>
    <name evidence="7" type="primary">PSH1_2</name>
    <name evidence="7" type="ORF">K7432_007012</name>
</gene>
<feature type="compositionally biased region" description="Acidic residues" evidence="5">
    <location>
        <begin position="233"/>
        <end position="242"/>
    </location>
</feature>
<keyword evidence="1" id="KW-0479">Metal-binding</keyword>
<evidence type="ECO:0000256" key="2">
    <source>
        <dbReference type="ARBA" id="ARBA00022771"/>
    </source>
</evidence>
<dbReference type="Pfam" id="PF13923">
    <property type="entry name" value="zf-C3HC4_2"/>
    <property type="match status" value="1"/>
</dbReference>
<feature type="region of interest" description="Disordered" evidence="5">
    <location>
        <begin position="422"/>
        <end position="458"/>
    </location>
</feature>